<dbReference type="OrthoDB" id="10026250at2759"/>
<evidence type="ECO:0000259" key="3">
    <source>
        <dbReference type="Pfam" id="PF01757"/>
    </source>
</evidence>
<feature type="transmembrane region" description="Helical" evidence="1">
    <location>
        <begin position="598"/>
        <end position="616"/>
    </location>
</feature>
<feature type="domain" description="Nose resistant-to-fluoxetine protein N-terminal" evidence="4">
    <location>
        <begin position="59"/>
        <end position="177"/>
    </location>
</feature>
<name>A0A6J1NGW7_BICAN</name>
<evidence type="ECO:0000313" key="6">
    <source>
        <dbReference type="RefSeq" id="XP_023942321.2"/>
    </source>
</evidence>
<organism evidence="5 6">
    <name type="scientific">Bicyclus anynana</name>
    <name type="common">Squinting bush brown butterfly</name>
    <dbReference type="NCBI Taxonomy" id="110368"/>
    <lineage>
        <taxon>Eukaryota</taxon>
        <taxon>Metazoa</taxon>
        <taxon>Ecdysozoa</taxon>
        <taxon>Arthropoda</taxon>
        <taxon>Hexapoda</taxon>
        <taxon>Insecta</taxon>
        <taxon>Pterygota</taxon>
        <taxon>Neoptera</taxon>
        <taxon>Endopterygota</taxon>
        <taxon>Lepidoptera</taxon>
        <taxon>Glossata</taxon>
        <taxon>Ditrysia</taxon>
        <taxon>Papilionoidea</taxon>
        <taxon>Nymphalidae</taxon>
        <taxon>Satyrinae</taxon>
        <taxon>Satyrini</taxon>
        <taxon>Mycalesina</taxon>
        <taxon>Bicyclus</taxon>
    </lineage>
</organism>
<keyword evidence="2" id="KW-0732">Signal</keyword>
<reference evidence="5" key="1">
    <citation type="submission" date="2025-05" db="UniProtKB">
        <authorList>
            <consortium name="RefSeq"/>
        </authorList>
    </citation>
    <scope>NUCLEOTIDE SEQUENCE [LARGE SCALE GENOMIC DNA]</scope>
</reference>
<sequence length="694" mass="79318">MEILKLSLCILVFCLLFGHTLQQTQIGKSNRHTQSYGLIISNFEENLLHHEWANEELPCLQKTLDILRNVKNHTLWATWIWDSMQSPTGVLYGTRNQFGNNEQCIHPPWIHTHPELRTQYCLADIKLSKKRQIKHEDPYTNANEYVSSMSKYKLAFNKLTWGLCLPDICTPNSIKKFAETFLNNSHLGFAIPEVTISIDSCQSYNEKTEVSYGYYATVAFIGSMVLLTSFCTHYYENHRYAKEETRKILIAKAFSAVVNTAELFKEKKDAIYSLNSLKFLTACILSFIHYTIICFETGIRNFKSVDAFIERYSLHLFFHSDILVDSCIMISGVLLMNSILSTDKPVTVNNVIKRYFRLTYVPMVVILYITQVSKYHSSGPLLHKKLLSDVDNCRNNWWTVLLNVNNYVDFRKACLPNTWSNACDFHLTIIGTGLYWLYQQNRSLGKKAYIIGALASVMLPTLEAFRYGLGPINISDLERFGDFMAHLNTATYLHSHLRSGPYFIGLAFGCLLSTYKPANYKKLPVNTSITILTLGSGLGLFILMLGGHLAYQNYSPFEAALYVGTNRTIWAIALGIVLVSCEYGYIPLISDFIHWRIFIPLSKLSFSLYITHWLVIKMKNYNTMGPETWDLPYLVIDSLGIITFCCVLSYLLWLVFEAPMNNLVALSLRMRSHKEINDGTSPTIGVPNTVKKIT</sequence>
<evidence type="ECO:0000256" key="1">
    <source>
        <dbReference type="SAM" id="Phobius"/>
    </source>
</evidence>
<protein>
    <submittedName>
        <fullName evidence="6">Nose resistant to fluoxetine protein 6</fullName>
    </submittedName>
</protein>
<dbReference type="PANTHER" id="PTHR11161:SF0">
    <property type="entry name" value="O-ACYLTRANSFERASE LIKE PROTEIN"/>
    <property type="match status" value="1"/>
</dbReference>
<feature type="transmembrane region" description="Helical" evidence="1">
    <location>
        <begin position="276"/>
        <end position="295"/>
    </location>
</feature>
<dbReference type="PANTHER" id="PTHR11161">
    <property type="entry name" value="O-ACYLTRANSFERASE"/>
    <property type="match status" value="1"/>
</dbReference>
<reference evidence="6" key="2">
    <citation type="submission" date="2025-08" db="UniProtKB">
        <authorList>
            <consortium name="RefSeq"/>
        </authorList>
    </citation>
    <scope>IDENTIFICATION</scope>
</reference>
<dbReference type="Pfam" id="PF20146">
    <property type="entry name" value="NRF"/>
    <property type="match status" value="1"/>
</dbReference>
<keyword evidence="1" id="KW-1133">Transmembrane helix</keyword>
<dbReference type="InterPro" id="IPR052728">
    <property type="entry name" value="O2_lipid_transport_reg"/>
</dbReference>
<proteinExistence type="predicted"/>
<feature type="transmembrane region" description="Helical" evidence="1">
    <location>
        <begin position="316"/>
        <end position="335"/>
    </location>
</feature>
<dbReference type="AlphaFoldDB" id="A0A6J1NGW7"/>
<dbReference type="GO" id="GO:0016747">
    <property type="term" value="F:acyltransferase activity, transferring groups other than amino-acyl groups"/>
    <property type="evidence" value="ECO:0007669"/>
    <property type="project" value="InterPro"/>
</dbReference>
<dbReference type="KEGG" id="bany:112048868"/>
<feature type="transmembrane region" description="Helical" evidence="1">
    <location>
        <begin position="499"/>
        <end position="515"/>
    </location>
</feature>
<keyword evidence="1" id="KW-0472">Membrane</keyword>
<evidence type="ECO:0000256" key="2">
    <source>
        <dbReference type="SAM" id="SignalP"/>
    </source>
</evidence>
<evidence type="ECO:0000313" key="5">
    <source>
        <dbReference type="Proteomes" id="UP001652582"/>
    </source>
</evidence>
<feature type="domain" description="Acyltransferase 3" evidence="3">
    <location>
        <begin position="271"/>
        <end position="654"/>
    </location>
</feature>
<keyword evidence="5" id="KW-1185">Reference proteome</keyword>
<gene>
    <name evidence="6" type="primary">LOC112048868</name>
</gene>
<dbReference type="RefSeq" id="XP_023942321.2">
    <property type="nucleotide sequence ID" value="XM_024086553.2"/>
</dbReference>
<dbReference type="InterPro" id="IPR002656">
    <property type="entry name" value="Acyl_transf_3_dom"/>
</dbReference>
<feature type="chain" id="PRO_5045664464" evidence="2">
    <location>
        <begin position="23"/>
        <end position="694"/>
    </location>
</feature>
<dbReference type="Pfam" id="PF01757">
    <property type="entry name" value="Acyl_transf_3"/>
    <property type="match status" value="1"/>
</dbReference>
<dbReference type="GeneID" id="112048868"/>
<feature type="transmembrane region" description="Helical" evidence="1">
    <location>
        <begin position="636"/>
        <end position="656"/>
    </location>
</feature>
<feature type="transmembrane region" description="Helical" evidence="1">
    <location>
        <begin position="212"/>
        <end position="235"/>
    </location>
</feature>
<feature type="signal peptide" evidence="2">
    <location>
        <begin position="1"/>
        <end position="22"/>
    </location>
</feature>
<dbReference type="InterPro" id="IPR006621">
    <property type="entry name" value="Nose-resist-to-fluoxetine_N"/>
</dbReference>
<feature type="transmembrane region" description="Helical" evidence="1">
    <location>
        <begin position="527"/>
        <end position="549"/>
    </location>
</feature>
<feature type="transmembrane region" description="Helical" evidence="1">
    <location>
        <begin position="569"/>
        <end position="586"/>
    </location>
</feature>
<accession>A0A6J1NGW7</accession>
<dbReference type="Proteomes" id="UP001652582">
    <property type="component" value="Chromosome 2"/>
</dbReference>
<keyword evidence="1" id="KW-0812">Transmembrane</keyword>
<feature type="transmembrane region" description="Helical" evidence="1">
    <location>
        <begin position="448"/>
        <end position="469"/>
    </location>
</feature>
<evidence type="ECO:0000259" key="4">
    <source>
        <dbReference type="Pfam" id="PF20146"/>
    </source>
</evidence>